<dbReference type="PATRIC" id="fig|59561.3.peg.593"/>
<keyword evidence="6" id="KW-0902">Two-component regulatory system</keyword>
<dbReference type="InterPro" id="IPR036890">
    <property type="entry name" value="HATPase_C_sf"/>
</dbReference>
<evidence type="ECO:0000256" key="6">
    <source>
        <dbReference type="ARBA" id="ARBA00023012"/>
    </source>
</evidence>
<evidence type="ECO:0000256" key="7">
    <source>
        <dbReference type="SAM" id="Coils"/>
    </source>
</evidence>
<dbReference type="AlphaFoldDB" id="A0A0W1KKR2"/>
<dbReference type="InterPro" id="IPR018490">
    <property type="entry name" value="cNMP-bd_dom_sf"/>
</dbReference>
<evidence type="ECO:0000259" key="9">
    <source>
        <dbReference type="PROSITE" id="PS50109"/>
    </source>
</evidence>
<dbReference type="InterPro" id="IPR036097">
    <property type="entry name" value="HisK_dim/P_sf"/>
</dbReference>
<evidence type="ECO:0000256" key="8">
    <source>
        <dbReference type="SAM" id="MobiDB-lite"/>
    </source>
</evidence>
<proteinExistence type="predicted"/>
<accession>A0A0W1KKR2</accession>
<keyword evidence="7" id="KW-0175">Coiled coil</keyword>
<dbReference type="PANTHER" id="PTHR43065:SF48">
    <property type="entry name" value="HISTIDINE KINASE"/>
    <property type="match status" value="1"/>
</dbReference>
<dbReference type="PROSITE" id="PS50109">
    <property type="entry name" value="HIS_KIN"/>
    <property type="match status" value="1"/>
</dbReference>
<dbReference type="Gene3D" id="2.60.120.10">
    <property type="entry name" value="Jelly Rolls"/>
    <property type="match status" value="1"/>
</dbReference>
<dbReference type="EMBL" id="LNIZ01000002">
    <property type="protein sequence ID" value="KTF04613.1"/>
    <property type="molecule type" value="Genomic_DNA"/>
</dbReference>
<evidence type="ECO:0000313" key="10">
    <source>
        <dbReference type="EMBL" id="KTF04613.1"/>
    </source>
</evidence>
<dbReference type="EC" id="2.7.13.3" evidence="3"/>
<dbReference type="InterPro" id="IPR014710">
    <property type="entry name" value="RmlC-like_jellyroll"/>
</dbReference>
<protein>
    <recommendedName>
        <fullName evidence="3">histidine kinase</fullName>
        <ecNumber evidence="3">2.7.13.3</ecNumber>
    </recommendedName>
</protein>
<evidence type="ECO:0000256" key="3">
    <source>
        <dbReference type="ARBA" id="ARBA00012438"/>
    </source>
</evidence>
<dbReference type="InterPro" id="IPR003661">
    <property type="entry name" value="HisK_dim/P_dom"/>
</dbReference>
<dbReference type="SUPFAM" id="SSF47384">
    <property type="entry name" value="Homodimeric domain of signal transducing histidine kinase"/>
    <property type="match status" value="1"/>
</dbReference>
<comment type="subcellular location">
    <subcellularLocation>
        <location evidence="2">Cell membrane</location>
    </subcellularLocation>
</comment>
<keyword evidence="11" id="KW-1185">Reference proteome</keyword>
<feature type="region of interest" description="Disordered" evidence="8">
    <location>
        <begin position="661"/>
        <end position="689"/>
    </location>
</feature>
<evidence type="ECO:0000256" key="2">
    <source>
        <dbReference type="ARBA" id="ARBA00004236"/>
    </source>
</evidence>
<reference evidence="10 11" key="1">
    <citation type="submission" date="2015-11" db="EMBL/GenBank/DDBJ databases">
        <title>Draft Genome Sequence of the Type Strain Trueperella bernardiae LCDC 89-0504T, Isolated from Blood Culture.</title>
        <authorList>
            <person name="Bernier A.-M."/>
            <person name="Bernard K."/>
        </authorList>
    </citation>
    <scope>NUCLEOTIDE SEQUENCE [LARGE SCALE GENOMIC DNA]</scope>
    <source>
        <strain evidence="10 11">LCDC 89-0504</strain>
    </source>
</reference>
<sequence length="689" mass="75060">MGFPTTSDSVAFNRAPFHTPALDTANFGVQPSIPIVDARPLDVVMLGTDPATAAVPEWLAEGLRGECRVHLMADLTELIEREPELDELAVVTLTVDKHGLGPGHLLFDFIAAPGHEDVRVALLATEREISGLSALADSNRLDLLAYLPDIPHLPFTRDIRTQLRRYRKNTRVKAGGRRERATVDERFALHLDASDLEIVHRIVELADELLGYQPRVHHPPNTRLTTEGERVEEITLALSGQVALEMRSDVGDVTMHRSTTGRLIGMLALTSGRNAFFTSRTTTNVVAVQLTFEQMNYIWSHNSEIPSLVAALFVRSFDRRLRRSEDIQIEQVELTAELERERANLAQALRNLEAARAELMSQARFASLGELAAGVAHELNNPMAAIERIGDHLYDDVHALTSTAKDQKWARRVLAAMDAAHGAASLTTREERKIRRELEAVTGDRAAAQRLVLAGIHDPGFAKEVLRSRGIDLETVELAASIGTGLRNISTATHRVTELVASLRSYARPDGDPITNVDVHVGLDDTLRLVSHRLLNVEVERDFHTIPHITGNPGQLSQVWTNLITNAAEAMADQPGARIRITTGVEGGNVTVAIADNGPGIAPDIQKNMFEPRFTTKGGQVRFGMGIGLSVVRSMVTRHGGHIRVDTGPSGTTFTVSLPIAGPPTEAEGAGAGRADGVTTSQIAEQRAE</sequence>
<dbReference type="RefSeq" id="WP_062613005.1">
    <property type="nucleotide sequence ID" value="NZ_LNIZ01000002.1"/>
</dbReference>
<dbReference type="Pfam" id="PF02518">
    <property type="entry name" value="HATPase_c"/>
    <property type="match status" value="1"/>
</dbReference>
<dbReference type="InterPro" id="IPR005467">
    <property type="entry name" value="His_kinase_dom"/>
</dbReference>
<keyword evidence="10" id="KW-0808">Transferase</keyword>
<evidence type="ECO:0000256" key="5">
    <source>
        <dbReference type="ARBA" id="ARBA00022777"/>
    </source>
</evidence>
<feature type="compositionally biased region" description="Polar residues" evidence="8">
    <location>
        <begin position="678"/>
        <end position="689"/>
    </location>
</feature>
<feature type="compositionally biased region" description="Low complexity" evidence="8">
    <location>
        <begin position="663"/>
        <end position="677"/>
    </location>
</feature>
<dbReference type="InterPro" id="IPR004358">
    <property type="entry name" value="Sig_transdc_His_kin-like_C"/>
</dbReference>
<feature type="coiled-coil region" evidence="7">
    <location>
        <begin position="324"/>
        <end position="362"/>
    </location>
</feature>
<dbReference type="PRINTS" id="PR00344">
    <property type="entry name" value="BCTRLSENSOR"/>
</dbReference>
<dbReference type="CDD" id="cd00082">
    <property type="entry name" value="HisKA"/>
    <property type="match status" value="1"/>
</dbReference>
<dbReference type="Gene3D" id="1.10.287.130">
    <property type="match status" value="1"/>
</dbReference>
<keyword evidence="4" id="KW-0597">Phosphoprotein</keyword>
<dbReference type="PANTHER" id="PTHR43065">
    <property type="entry name" value="SENSOR HISTIDINE KINASE"/>
    <property type="match status" value="1"/>
</dbReference>
<name>A0A0W1KKR2_9ACTO</name>
<feature type="domain" description="Histidine kinase" evidence="9">
    <location>
        <begin position="489"/>
        <end position="662"/>
    </location>
</feature>
<dbReference type="Gene3D" id="3.30.565.10">
    <property type="entry name" value="Histidine kinase-like ATPase, C-terminal domain"/>
    <property type="match status" value="1"/>
</dbReference>
<organism evidence="10 11">
    <name type="scientific">Trueperella bernardiae</name>
    <dbReference type="NCBI Taxonomy" id="59561"/>
    <lineage>
        <taxon>Bacteria</taxon>
        <taxon>Bacillati</taxon>
        <taxon>Actinomycetota</taxon>
        <taxon>Actinomycetes</taxon>
        <taxon>Actinomycetales</taxon>
        <taxon>Actinomycetaceae</taxon>
        <taxon>Trueperella</taxon>
    </lineage>
</organism>
<evidence type="ECO:0000313" key="11">
    <source>
        <dbReference type="Proteomes" id="UP000054404"/>
    </source>
</evidence>
<dbReference type="SUPFAM" id="SSF51206">
    <property type="entry name" value="cAMP-binding domain-like"/>
    <property type="match status" value="1"/>
</dbReference>
<dbReference type="InterPro" id="IPR003594">
    <property type="entry name" value="HATPase_dom"/>
</dbReference>
<dbReference type="STRING" id="59561.AQZ59_00601"/>
<keyword evidence="5" id="KW-0418">Kinase</keyword>
<evidence type="ECO:0000256" key="4">
    <source>
        <dbReference type="ARBA" id="ARBA00022553"/>
    </source>
</evidence>
<dbReference type="SUPFAM" id="SSF55874">
    <property type="entry name" value="ATPase domain of HSP90 chaperone/DNA topoisomerase II/histidine kinase"/>
    <property type="match status" value="1"/>
</dbReference>
<dbReference type="Proteomes" id="UP000054404">
    <property type="component" value="Unassembled WGS sequence"/>
</dbReference>
<dbReference type="SMART" id="SM00387">
    <property type="entry name" value="HATPase_c"/>
    <property type="match status" value="1"/>
</dbReference>
<dbReference type="GO" id="GO:0005886">
    <property type="term" value="C:plasma membrane"/>
    <property type="evidence" value="ECO:0007669"/>
    <property type="project" value="UniProtKB-SubCell"/>
</dbReference>
<comment type="catalytic activity">
    <reaction evidence="1">
        <text>ATP + protein L-histidine = ADP + protein N-phospho-L-histidine.</text>
        <dbReference type="EC" id="2.7.13.3"/>
    </reaction>
</comment>
<comment type="caution">
    <text evidence="10">The sequence shown here is derived from an EMBL/GenBank/DDBJ whole genome shotgun (WGS) entry which is preliminary data.</text>
</comment>
<evidence type="ECO:0000256" key="1">
    <source>
        <dbReference type="ARBA" id="ARBA00000085"/>
    </source>
</evidence>
<dbReference type="GO" id="GO:0000155">
    <property type="term" value="F:phosphorelay sensor kinase activity"/>
    <property type="evidence" value="ECO:0007669"/>
    <property type="project" value="InterPro"/>
</dbReference>
<gene>
    <name evidence="10" type="primary">dctB</name>
    <name evidence="10" type="ORF">AQZ59_00601</name>
</gene>